<dbReference type="PANTHER" id="PTHR33365:SF11">
    <property type="entry name" value="TAT PATHWAY SIGNAL SEQUENCE"/>
    <property type="match status" value="1"/>
</dbReference>
<dbReference type="GO" id="GO:0016491">
    <property type="term" value="F:oxidoreductase activity"/>
    <property type="evidence" value="ECO:0007669"/>
    <property type="project" value="UniProtKB-KW"/>
</dbReference>
<proteinExistence type="inferred from homology"/>
<comment type="pathway">
    <text evidence="1">Mycotoxin biosynthesis.</text>
</comment>
<gene>
    <name evidence="4" type="ORF">CCUS01_10895</name>
</gene>
<dbReference type="PANTHER" id="PTHR33365">
    <property type="entry name" value="YALI0B05434P"/>
    <property type="match status" value="1"/>
</dbReference>
<organism evidence="4 5">
    <name type="scientific">Colletotrichum cuscutae</name>
    <dbReference type="NCBI Taxonomy" id="1209917"/>
    <lineage>
        <taxon>Eukaryota</taxon>
        <taxon>Fungi</taxon>
        <taxon>Dikarya</taxon>
        <taxon>Ascomycota</taxon>
        <taxon>Pezizomycotina</taxon>
        <taxon>Sordariomycetes</taxon>
        <taxon>Hypocreomycetidae</taxon>
        <taxon>Glomerellales</taxon>
        <taxon>Glomerellaceae</taxon>
        <taxon>Colletotrichum</taxon>
        <taxon>Colletotrichum acutatum species complex</taxon>
    </lineage>
</organism>
<evidence type="ECO:0000256" key="2">
    <source>
        <dbReference type="ARBA" id="ARBA00023002"/>
    </source>
</evidence>
<comment type="caution">
    <text evidence="4">The sequence shown here is derived from an EMBL/GenBank/DDBJ whole genome shotgun (WGS) entry which is preliminary data.</text>
</comment>
<sequence length="392" mass="42796">MTTFGPWKAAPHVCSPVGLRGWRQQLLAANSHDTASHSGRRFVQDYAYAMPPSPEVDAAWSSLLPQNGGFFTHPTLAPTESCVAVFHQIHCLDMLRKALYEARNNTMEHPGHEKMDTASSNEKIYASEAGELNASHDMDHLGHCFDLLRQVIMCRPDLTIEVANVVVDGVTGFDAEHQCIDWSVRNMAYATNSLVILWLLSLVNGSYAPKSQVSYLRPRADTVEQNSSSILTESLLNPNATGSWPIFGIDVSKPLAETPTNNEFGHGNGWSIDVAVATNVSGGTVSNSNPSKISLDSSNNPVKRGNATDGYRICSYVWWQMSWTENKIKKLNDDIQGSCGGVIPQNCIDDLKETAAKVQCDSSLESSLYGIGFDIPASCSDSMAYTTAERSK</sequence>
<dbReference type="Pfam" id="PF11807">
    <property type="entry name" value="UstYa"/>
    <property type="match status" value="1"/>
</dbReference>
<dbReference type="GO" id="GO:0043386">
    <property type="term" value="P:mycotoxin biosynthetic process"/>
    <property type="evidence" value="ECO:0007669"/>
    <property type="project" value="InterPro"/>
</dbReference>
<name>A0AAI9U9M8_9PEZI</name>
<accession>A0AAI9U9M8</accession>
<keyword evidence="2" id="KW-0560">Oxidoreductase</keyword>
<reference evidence="4" key="1">
    <citation type="submission" date="2016-11" db="EMBL/GenBank/DDBJ databases">
        <title>The genome sequence of Colletotrichum cuscutae.</title>
        <authorList>
            <person name="Baroncelli R."/>
        </authorList>
    </citation>
    <scope>NUCLEOTIDE SEQUENCE</scope>
    <source>
        <strain evidence="4">IMI 304802</strain>
    </source>
</reference>
<evidence type="ECO:0000256" key="1">
    <source>
        <dbReference type="ARBA" id="ARBA00004685"/>
    </source>
</evidence>
<dbReference type="InterPro" id="IPR021765">
    <property type="entry name" value="UstYa-like"/>
</dbReference>
<keyword evidence="5" id="KW-1185">Reference proteome</keyword>
<dbReference type="Proteomes" id="UP001239213">
    <property type="component" value="Unassembled WGS sequence"/>
</dbReference>
<evidence type="ECO:0000313" key="5">
    <source>
        <dbReference type="Proteomes" id="UP001239213"/>
    </source>
</evidence>
<evidence type="ECO:0000256" key="3">
    <source>
        <dbReference type="ARBA" id="ARBA00035112"/>
    </source>
</evidence>
<dbReference type="EMBL" id="MPDP01000298">
    <property type="protein sequence ID" value="KAK1452404.1"/>
    <property type="molecule type" value="Genomic_DNA"/>
</dbReference>
<dbReference type="AlphaFoldDB" id="A0AAI9U9M8"/>
<protein>
    <submittedName>
        <fullName evidence="4">Uncharacterized protein</fullName>
    </submittedName>
</protein>
<evidence type="ECO:0000313" key="4">
    <source>
        <dbReference type="EMBL" id="KAK1452404.1"/>
    </source>
</evidence>
<comment type="similarity">
    <text evidence="3">Belongs to the ustYa family.</text>
</comment>